<feature type="transmembrane region" description="Helical" evidence="13">
    <location>
        <begin position="100"/>
        <end position="119"/>
    </location>
</feature>
<dbReference type="GO" id="GO:0016491">
    <property type="term" value="F:oxidoreductase activity"/>
    <property type="evidence" value="ECO:0007669"/>
    <property type="project" value="UniProtKB-KW"/>
</dbReference>
<feature type="transmembrane region" description="Helical" evidence="13">
    <location>
        <begin position="294"/>
        <end position="316"/>
    </location>
</feature>
<keyword evidence="3 13" id="KW-0812">Transmembrane</keyword>
<proteinExistence type="predicted"/>
<dbReference type="HOGENOM" id="CLU_060266_1_0_11"/>
<sequence length="351" mass="36844">MDGTFRGRPYDEPVAERSKNPLARARDAVWRPTPSSLRLLALLSVVVNAGIIVTGGAVRLTKSGLGCSTWPKCTPESMIPTSAPGHSPVHMAIEFGNRTLTFAILAVAVAVFVAALRTVPRRRDLVYLAAVQPLGVVAQAVWGGVTVLTDLHPVTVAGHFMLSPLLLIACVALYVRAGEGDGPVRVLVDRRLRALALALVWVTGLLMVAGTVVTGTGPHAGDDRAERFDFAIEQVTRVHSLLAWLTVALTVALLAGLWRHDAPPRVRRAALTLLAVEAAQGAIGYIQYFLGVPALLVGLHMLGSALVWIAVLNVAFATRERGPLASAESAAPPAGAGSAGAQLGNPRPQPA</sequence>
<keyword evidence="4" id="KW-0479">Metal-binding</keyword>
<feature type="region of interest" description="Disordered" evidence="12">
    <location>
        <begin position="1"/>
        <end position="21"/>
    </location>
</feature>
<evidence type="ECO:0000313" key="15">
    <source>
        <dbReference type="Proteomes" id="UP000001918"/>
    </source>
</evidence>
<dbReference type="AlphaFoldDB" id="D1A1U5"/>
<keyword evidence="15" id="KW-1185">Reference proteome</keyword>
<evidence type="ECO:0000256" key="9">
    <source>
        <dbReference type="ARBA" id="ARBA00023136"/>
    </source>
</evidence>
<evidence type="ECO:0000256" key="11">
    <source>
        <dbReference type="ARBA" id="ARBA00023444"/>
    </source>
</evidence>
<feature type="compositionally biased region" description="Basic and acidic residues" evidence="12">
    <location>
        <begin position="8"/>
        <end position="21"/>
    </location>
</feature>
<evidence type="ECO:0000256" key="12">
    <source>
        <dbReference type="SAM" id="MobiDB-lite"/>
    </source>
</evidence>
<evidence type="ECO:0000256" key="3">
    <source>
        <dbReference type="ARBA" id="ARBA00022692"/>
    </source>
</evidence>
<evidence type="ECO:0000256" key="13">
    <source>
        <dbReference type="SAM" id="Phobius"/>
    </source>
</evidence>
<evidence type="ECO:0000256" key="5">
    <source>
        <dbReference type="ARBA" id="ARBA00022989"/>
    </source>
</evidence>
<evidence type="ECO:0000256" key="7">
    <source>
        <dbReference type="ARBA" id="ARBA00023004"/>
    </source>
</evidence>
<dbReference type="Pfam" id="PF02628">
    <property type="entry name" value="COX15-CtaA"/>
    <property type="match status" value="1"/>
</dbReference>
<evidence type="ECO:0000256" key="4">
    <source>
        <dbReference type="ARBA" id="ARBA00022723"/>
    </source>
</evidence>
<feature type="transmembrane region" description="Helical" evidence="13">
    <location>
        <begin position="270"/>
        <end position="288"/>
    </location>
</feature>
<dbReference type="Proteomes" id="UP000001918">
    <property type="component" value="Chromosome"/>
</dbReference>
<feature type="transmembrane region" description="Helical" evidence="13">
    <location>
        <begin position="238"/>
        <end position="258"/>
    </location>
</feature>
<dbReference type="InterPro" id="IPR050450">
    <property type="entry name" value="COX15/CtaA_HemeA_synthase"/>
</dbReference>
<dbReference type="PANTHER" id="PTHR35457">
    <property type="entry name" value="HEME A SYNTHASE"/>
    <property type="match status" value="1"/>
</dbReference>
<keyword evidence="10" id="KW-1015">Disulfide bond</keyword>
<comment type="subcellular location">
    <subcellularLocation>
        <location evidence="1">Membrane</location>
        <topology evidence="1">Multi-pass membrane protein</topology>
    </subcellularLocation>
</comment>
<organism evidence="14 15">
    <name type="scientific">Thermomonospora curvata (strain ATCC 19995 / DSM 43183 / JCM 3096 / KCTC 9072 / NBRC 15933 / NCIMB 10081 / Henssen B9)</name>
    <dbReference type="NCBI Taxonomy" id="471852"/>
    <lineage>
        <taxon>Bacteria</taxon>
        <taxon>Bacillati</taxon>
        <taxon>Actinomycetota</taxon>
        <taxon>Actinomycetes</taxon>
        <taxon>Streptosporangiales</taxon>
        <taxon>Thermomonosporaceae</taxon>
        <taxon>Thermomonospora</taxon>
    </lineage>
</organism>
<feature type="transmembrane region" description="Helical" evidence="13">
    <location>
        <begin position="157"/>
        <end position="175"/>
    </location>
</feature>
<dbReference type="GO" id="GO:0046872">
    <property type="term" value="F:metal ion binding"/>
    <property type="evidence" value="ECO:0007669"/>
    <property type="project" value="UniProtKB-KW"/>
</dbReference>
<dbReference type="KEGG" id="tcu:Tcur_2217"/>
<evidence type="ECO:0000256" key="1">
    <source>
        <dbReference type="ARBA" id="ARBA00004141"/>
    </source>
</evidence>
<protein>
    <submittedName>
        <fullName evidence="14">Cytochrome oxidase assembly</fullName>
    </submittedName>
</protein>
<reference evidence="14 15" key="1">
    <citation type="journal article" date="2011" name="Stand. Genomic Sci.">
        <title>Complete genome sequence of Thermomonospora curvata type strain (B9).</title>
        <authorList>
            <person name="Chertkov O."/>
            <person name="Sikorski J."/>
            <person name="Nolan M."/>
            <person name="Lapidus A."/>
            <person name="Lucas S."/>
            <person name="Del Rio T.G."/>
            <person name="Tice H."/>
            <person name="Cheng J.F."/>
            <person name="Goodwin L."/>
            <person name="Pitluck S."/>
            <person name="Liolios K."/>
            <person name="Ivanova N."/>
            <person name="Mavromatis K."/>
            <person name="Mikhailova N."/>
            <person name="Ovchinnikova G."/>
            <person name="Pati A."/>
            <person name="Chen A."/>
            <person name="Palaniappan K."/>
            <person name="Djao O.D."/>
            <person name="Land M."/>
            <person name="Hauser L."/>
            <person name="Chang Y.J."/>
            <person name="Jeffries C.D."/>
            <person name="Brettin T."/>
            <person name="Han C."/>
            <person name="Detter J.C."/>
            <person name="Rohde M."/>
            <person name="Goker M."/>
            <person name="Woyke T."/>
            <person name="Bristow J."/>
            <person name="Eisen J.A."/>
            <person name="Markowitz V."/>
            <person name="Hugenholtz P."/>
            <person name="Klenk H.P."/>
            <person name="Kyrpides N.C."/>
        </authorList>
    </citation>
    <scope>NUCLEOTIDE SEQUENCE [LARGE SCALE GENOMIC DNA]</scope>
    <source>
        <strain evidence="15">ATCC 19995 / DSM 43183 / JCM 3096 / KCTC 9072 / NBRC 15933 / NCIMB 10081 / Henssen B9</strain>
    </source>
</reference>
<dbReference type="GO" id="GO:0006784">
    <property type="term" value="P:heme A biosynthetic process"/>
    <property type="evidence" value="ECO:0007669"/>
    <property type="project" value="InterPro"/>
</dbReference>
<keyword evidence="2" id="KW-1003">Cell membrane</keyword>
<keyword evidence="7" id="KW-0408">Iron</keyword>
<keyword evidence="8" id="KW-0350">Heme biosynthesis</keyword>
<dbReference type="STRING" id="471852.Tcur_2217"/>
<evidence type="ECO:0000313" key="14">
    <source>
        <dbReference type="EMBL" id="ACY97783.1"/>
    </source>
</evidence>
<feature type="transmembrane region" description="Helical" evidence="13">
    <location>
        <begin position="195"/>
        <end position="218"/>
    </location>
</feature>
<keyword evidence="5 13" id="KW-1133">Transmembrane helix</keyword>
<feature type="transmembrane region" description="Helical" evidence="13">
    <location>
        <begin position="126"/>
        <end position="145"/>
    </location>
</feature>
<dbReference type="InterPro" id="IPR003780">
    <property type="entry name" value="COX15/CtaA_fam"/>
</dbReference>
<evidence type="ECO:0000256" key="6">
    <source>
        <dbReference type="ARBA" id="ARBA00023002"/>
    </source>
</evidence>
<dbReference type="GO" id="GO:0016020">
    <property type="term" value="C:membrane"/>
    <property type="evidence" value="ECO:0007669"/>
    <property type="project" value="UniProtKB-SubCell"/>
</dbReference>
<feature type="region of interest" description="Disordered" evidence="12">
    <location>
        <begin position="327"/>
        <end position="351"/>
    </location>
</feature>
<accession>D1A1U5</accession>
<dbReference type="EMBL" id="CP001738">
    <property type="protein sequence ID" value="ACY97783.1"/>
    <property type="molecule type" value="Genomic_DNA"/>
</dbReference>
<keyword evidence="9 13" id="KW-0472">Membrane</keyword>
<dbReference type="PANTHER" id="PTHR35457:SF1">
    <property type="entry name" value="HEME A SYNTHASE"/>
    <property type="match status" value="1"/>
</dbReference>
<evidence type="ECO:0000256" key="2">
    <source>
        <dbReference type="ARBA" id="ARBA00022475"/>
    </source>
</evidence>
<name>D1A1U5_THECD</name>
<dbReference type="eggNOG" id="COG1612">
    <property type="taxonomic scope" value="Bacteria"/>
</dbReference>
<evidence type="ECO:0000256" key="8">
    <source>
        <dbReference type="ARBA" id="ARBA00023133"/>
    </source>
</evidence>
<feature type="compositionally biased region" description="Low complexity" evidence="12">
    <location>
        <begin position="327"/>
        <end position="341"/>
    </location>
</feature>
<feature type="transmembrane region" description="Helical" evidence="13">
    <location>
        <begin position="39"/>
        <end position="58"/>
    </location>
</feature>
<keyword evidence="6" id="KW-0560">Oxidoreductase</keyword>
<gene>
    <name evidence="14" type="ordered locus">Tcur_2217</name>
</gene>
<comment type="pathway">
    <text evidence="11">Porphyrin-containing compound metabolism.</text>
</comment>
<evidence type="ECO:0000256" key="10">
    <source>
        <dbReference type="ARBA" id="ARBA00023157"/>
    </source>
</evidence>